<keyword evidence="1" id="KW-0732">Signal</keyword>
<proteinExistence type="predicted"/>
<reference evidence="2 3" key="1">
    <citation type="submission" date="2019-01" db="EMBL/GenBank/DDBJ databases">
        <authorList>
            <person name="Li J."/>
        </authorList>
    </citation>
    <scope>NUCLEOTIDE SEQUENCE [LARGE SCALE GENOMIC DNA]</scope>
    <source>
        <strain evidence="2 3">CGMCC 4.7180</strain>
    </source>
</reference>
<accession>A0A4Q2JSD0</accession>
<evidence type="ECO:0000256" key="1">
    <source>
        <dbReference type="SAM" id="SignalP"/>
    </source>
</evidence>
<organism evidence="2 3">
    <name type="scientific">Agromyces binzhouensis</name>
    <dbReference type="NCBI Taxonomy" id="1817495"/>
    <lineage>
        <taxon>Bacteria</taxon>
        <taxon>Bacillati</taxon>
        <taxon>Actinomycetota</taxon>
        <taxon>Actinomycetes</taxon>
        <taxon>Micrococcales</taxon>
        <taxon>Microbacteriaceae</taxon>
        <taxon>Agromyces</taxon>
    </lineage>
</organism>
<dbReference type="Proteomes" id="UP000292881">
    <property type="component" value="Unassembled WGS sequence"/>
</dbReference>
<evidence type="ECO:0000313" key="3">
    <source>
        <dbReference type="Proteomes" id="UP000292881"/>
    </source>
</evidence>
<dbReference type="AlphaFoldDB" id="A0A4Q2JSD0"/>
<feature type="signal peptide" evidence="1">
    <location>
        <begin position="1"/>
        <end position="21"/>
    </location>
</feature>
<keyword evidence="3" id="KW-1185">Reference proteome</keyword>
<protein>
    <submittedName>
        <fullName evidence="2">Uncharacterized protein</fullName>
    </submittedName>
</protein>
<sequence>MITLSRRTAAAVVTGLTTVTAAVTAGALAMGPVAGAERPDLADGSTTTTVREYSDDAIADLQADADAAAAEQSTTSGAGAGYLGNEATTFVPVAPCRIADTRKSSAGRIAVSSTRDFRVSGDIGFEAQGGTSGGCGIPENAVAIGAALKAVAPAGSGYLKLWGYGEAIPTSTALTYPKGLEVGDATVAALSAPGTDFRLSARPFLSPTHLVIDVTGYYVLNDHGLITPEGGLAAGGATLWGIWRGEGTPTTGFYALAVDHDLEFCSYVVTPWDSDVVASATMSDTYINEFFVYLQDRETGAPKDGAFYYSVTC</sequence>
<comment type="caution">
    <text evidence="2">The sequence shown here is derived from an EMBL/GenBank/DDBJ whole genome shotgun (WGS) entry which is preliminary data.</text>
</comment>
<feature type="chain" id="PRO_5020382030" evidence="1">
    <location>
        <begin position="22"/>
        <end position="313"/>
    </location>
</feature>
<name>A0A4Q2JSD0_9MICO</name>
<dbReference type="EMBL" id="SDPL01000033">
    <property type="protein sequence ID" value="RXZ50124.1"/>
    <property type="molecule type" value="Genomic_DNA"/>
</dbReference>
<gene>
    <name evidence="2" type="ORF">ESO86_03615</name>
</gene>
<dbReference type="OrthoDB" id="4855196at2"/>
<evidence type="ECO:0000313" key="2">
    <source>
        <dbReference type="EMBL" id="RXZ50124.1"/>
    </source>
</evidence>
<dbReference type="RefSeq" id="WP_129233523.1">
    <property type="nucleotide sequence ID" value="NZ_SDPL01000033.1"/>
</dbReference>